<protein>
    <submittedName>
        <fullName evidence="2 3">Uncharacterized protein</fullName>
    </submittedName>
</protein>
<evidence type="ECO:0000313" key="3">
    <source>
        <dbReference type="EnsemblPlants" id="KQK07218"/>
    </source>
</evidence>
<dbReference type="InParanoid" id="A0A0Q3R1A6"/>
<evidence type="ECO:0000313" key="2">
    <source>
        <dbReference type="EMBL" id="KQK07218.1"/>
    </source>
</evidence>
<feature type="region of interest" description="Disordered" evidence="1">
    <location>
        <begin position="125"/>
        <end position="211"/>
    </location>
</feature>
<proteinExistence type="predicted"/>
<evidence type="ECO:0000256" key="1">
    <source>
        <dbReference type="SAM" id="MobiDB-lite"/>
    </source>
</evidence>
<name>A0A0Q3R1A6_BRADI</name>
<gene>
    <name evidence="2" type="ORF">BRADI_2g33995v3</name>
</gene>
<accession>A0A0Q3R1A6</accession>
<dbReference type="Gramene" id="KQK07218">
    <property type="protein sequence ID" value="KQK07218"/>
    <property type="gene ID" value="BRADI_2g33995v3"/>
</dbReference>
<dbReference type="Proteomes" id="UP000008810">
    <property type="component" value="Chromosome 2"/>
</dbReference>
<feature type="compositionally biased region" description="Basic and acidic residues" evidence="1">
    <location>
        <begin position="31"/>
        <end position="42"/>
    </location>
</feature>
<keyword evidence="4" id="KW-1185">Reference proteome</keyword>
<reference evidence="3" key="3">
    <citation type="submission" date="2018-08" db="UniProtKB">
        <authorList>
            <consortium name="EnsemblPlants"/>
        </authorList>
    </citation>
    <scope>IDENTIFICATION</scope>
    <source>
        <strain evidence="3">cv. Bd21</strain>
    </source>
</reference>
<dbReference type="AlphaFoldDB" id="A0A0Q3R1A6"/>
<evidence type="ECO:0000313" key="4">
    <source>
        <dbReference type="Proteomes" id="UP000008810"/>
    </source>
</evidence>
<reference evidence="2 3" key="1">
    <citation type="journal article" date="2010" name="Nature">
        <title>Genome sequencing and analysis of the model grass Brachypodium distachyon.</title>
        <authorList>
            <consortium name="International Brachypodium Initiative"/>
        </authorList>
    </citation>
    <scope>NUCLEOTIDE SEQUENCE [LARGE SCALE GENOMIC DNA]</scope>
    <source>
        <strain evidence="2 3">Bd21</strain>
    </source>
</reference>
<organism evidence="2">
    <name type="scientific">Brachypodium distachyon</name>
    <name type="common">Purple false brome</name>
    <name type="synonym">Trachynia distachya</name>
    <dbReference type="NCBI Taxonomy" id="15368"/>
    <lineage>
        <taxon>Eukaryota</taxon>
        <taxon>Viridiplantae</taxon>
        <taxon>Streptophyta</taxon>
        <taxon>Embryophyta</taxon>
        <taxon>Tracheophyta</taxon>
        <taxon>Spermatophyta</taxon>
        <taxon>Magnoliopsida</taxon>
        <taxon>Liliopsida</taxon>
        <taxon>Poales</taxon>
        <taxon>Poaceae</taxon>
        <taxon>BOP clade</taxon>
        <taxon>Pooideae</taxon>
        <taxon>Stipodae</taxon>
        <taxon>Brachypodieae</taxon>
        <taxon>Brachypodium</taxon>
    </lineage>
</organism>
<feature type="compositionally biased region" description="Low complexity" evidence="1">
    <location>
        <begin position="235"/>
        <end position="252"/>
    </location>
</feature>
<dbReference type="EMBL" id="CM000881">
    <property type="protein sequence ID" value="KQK07218.1"/>
    <property type="molecule type" value="Genomic_DNA"/>
</dbReference>
<dbReference type="EnsemblPlants" id="KQK07218">
    <property type="protein sequence ID" value="KQK07218"/>
    <property type="gene ID" value="BRADI_2g33995v3"/>
</dbReference>
<reference evidence="2" key="2">
    <citation type="submission" date="2017-06" db="EMBL/GenBank/DDBJ databases">
        <title>WGS assembly of Brachypodium distachyon.</title>
        <authorList>
            <consortium name="The International Brachypodium Initiative"/>
            <person name="Lucas S."/>
            <person name="Harmon-Smith M."/>
            <person name="Lail K."/>
            <person name="Tice H."/>
            <person name="Grimwood J."/>
            <person name="Bruce D."/>
            <person name="Barry K."/>
            <person name="Shu S."/>
            <person name="Lindquist E."/>
            <person name="Wang M."/>
            <person name="Pitluck S."/>
            <person name="Vogel J.P."/>
            <person name="Garvin D.F."/>
            <person name="Mockler T.C."/>
            <person name="Schmutz J."/>
            <person name="Rokhsar D."/>
            <person name="Bevan M.W."/>
        </authorList>
    </citation>
    <scope>NUCLEOTIDE SEQUENCE</scope>
    <source>
        <strain evidence="2">Bd21</strain>
    </source>
</reference>
<feature type="region of interest" description="Disordered" evidence="1">
    <location>
        <begin position="230"/>
        <end position="252"/>
    </location>
</feature>
<sequence length="252" mass="26691">MAMAMAACTPPRELRQQEVGSVGRPAAGHARRQEARRVRAEARAMQPEIGCAGAEAGTDSRETAGGAPVDGASSHAGVLLVGKKAGGRRKSSRISPTYPQPDHVDPALRPNQPSRGLLLRLRRETHPPPRACSGLALASPPPSGAARRRPESTGSPARISRLPKPPRVGSRPRPPPLVVTALSSDGYAVPPPPSASPCRRAPGKHPDAPLRASECWAGRHLPQLRRRLHRRPGRGSKAAALRFASASRRCGR</sequence>
<feature type="region of interest" description="Disordered" evidence="1">
    <location>
        <begin position="1"/>
        <end position="112"/>
    </location>
</feature>